<organism evidence="2 3">
    <name type="scientific">Dreissena polymorpha</name>
    <name type="common">Zebra mussel</name>
    <name type="synonym">Mytilus polymorpha</name>
    <dbReference type="NCBI Taxonomy" id="45954"/>
    <lineage>
        <taxon>Eukaryota</taxon>
        <taxon>Metazoa</taxon>
        <taxon>Spiralia</taxon>
        <taxon>Lophotrochozoa</taxon>
        <taxon>Mollusca</taxon>
        <taxon>Bivalvia</taxon>
        <taxon>Autobranchia</taxon>
        <taxon>Heteroconchia</taxon>
        <taxon>Euheterodonta</taxon>
        <taxon>Imparidentia</taxon>
        <taxon>Neoheterodontei</taxon>
        <taxon>Myida</taxon>
        <taxon>Dreissenoidea</taxon>
        <taxon>Dreissenidae</taxon>
        <taxon>Dreissena</taxon>
    </lineage>
</organism>
<sequence>MGHAISLGSIRDIRHDATLPRSSTPGGATNSTSSRRPYKVTPNVVCNIRSWIFEINPPTQKKMALDTVMSKETVYYTIGNVLEAKLRKKWKVISST</sequence>
<feature type="region of interest" description="Disordered" evidence="1">
    <location>
        <begin position="1"/>
        <end position="38"/>
    </location>
</feature>
<protein>
    <submittedName>
        <fullName evidence="2">Uncharacterized protein</fullName>
    </submittedName>
</protein>
<evidence type="ECO:0000313" key="3">
    <source>
        <dbReference type="Proteomes" id="UP000828390"/>
    </source>
</evidence>
<dbReference type="Proteomes" id="UP000828390">
    <property type="component" value="Unassembled WGS sequence"/>
</dbReference>
<evidence type="ECO:0000313" key="2">
    <source>
        <dbReference type="EMBL" id="KAH3821570.1"/>
    </source>
</evidence>
<keyword evidence="3" id="KW-1185">Reference proteome</keyword>
<dbReference type="AlphaFoldDB" id="A0A9D4JR70"/>
<comment type="caution">
    <text evidence="2">The sequence shown here is derived from an EMBL/GenBank/DDBJ whole genome shotgun (WGS) entry which is preliminary data.</text>
</comment>
<feature type="compositionally biased region" description="Polar residues" evidence="1">
    <location>
        <begin position="20"/>
        <end position="35"/>
    </location>
</feature>
<dbReference type="EMBL" id="JAIWYP010000005">
    <property type="protein sequence ID" value="KAH3821570.1"/>
    <property type="molecule type" value="Genomic_DNA"/>
</dbReference>
<reference evidence="2" key="2">
    <citation type="submission" date="2020-11" db="EMBL/GenBank/DDBJ databases">
        <authorList>
            <person name="McCartney M.A."/>
            <person name="Auch B."/>
            <person name="Kono T."/>
            <person name="Mallez S."/>
            <person name="Becker A."/>
            <person name="Gohl D.M."/>
            <person name="Silverstein K.A.T."/>
            <person name="Koren S."/>
            <person name="Bechman K.B."/>
            <person name="Herman A."/>
            <person name="Abrahante J.E."/>
            <person name="Garbe J."/>
        </authorList>
    </citation>
    <scope>NUCLEOTIDE SEQUENCE</scope>
    <source>
        <strain evidence="2">Duluth1</strain>
        <tissue evidence="2">Whole animal</tissue>
    </source>
</reference>
<proteinExistence type="predicted"/>
<gene>
    <name evidence="2" type="ORF">DPMN_123334</name>
</gene>
<evidence type="ECO:0000256" key="1">
    <source>
        <dbReference type="SAM" id="MobiDB-lite"/>
    </source>
</evidence>
<name>A0A9D4JR70_DREPO</name>
<accession>A0A9D4JR70</accession>
<reference evidence="2" key="1">
    <citation type="journal article" date="2019" name="bioRxiv">
        <title>The Genome of the Zebra Mussel, Dreissena polymorpha: A Resource for Invasive Species Research.</title>
        <authorList>
            <person name="McCartney M.A."/>
            <person name="Auch B."/>
            <person name="Kono T."/>
            <person name="Mallez S."/>
            <person name="Zhang Y."/>
            <person name="Obille A."/>
            <person name="Becker A."/>
            <person name="Abrahante J.E."/>
            <person name="Garbe J."/>
            <person name="Badalamenti J.P."/>
            <person name="Herman A."/>
            <person name="Mangelson H."/>
            <person name="Liachko I."/>
            <person name="Sullivan S."/>
            <person name="Sone E.D."/>
            <person name="Koren S."/>
            <person name="Silverstein K.A.T."/>
            <person name="Beckman K.B."/>
            <person name="Gohl D.M."/>
        </authorList>
    </citation>
    <scope>NUCLEOTIDE SEQUENCE</scope>
    <source>
        <strain evidence="2">Duluth1</strain>
        <tissue evidence="2">Whole animal</tissue>
    </source>
</reference>